<evidence type="ECO:0000313" key="2">
    <source>
        <dbReference type="Proteomes" id="UP000194236"/>
    </source>
</evidence>
<feature type="non-terminal residue" evidence="1">
    <location>
        <position position="1"/>
    </location>
</feature>
<proteinExistence type="predicted"/>
<dbReference type="OrthoDB" id="1058301at2759"/>
<organism evidence="1 2">
    <name type="scientific">Euroglyphus maynei</name>
    <name type="common">Mayne's house dust mite</name>
    <dbReference type="NCBI Taxonomy" id="6958"/>
    <lineage>
        <taxon>Eukaryota</taxon>
        <taxon>Metazoa</taxon>
        <taxon>Ecdysozoa</taxon>
        <taxon>Arthropoda</taxon>
        <taxon>Chelicerata</taxon>
        <taxon>Arachnida</taxon>
        <taxon>Acari</taxon>
        <taxon>Acariformes</taxon>
        <taxon>Sarcoptiformes</taxon>
        <taxon>Astigmata</taxon>
        <taxon>Psoroptidia</taxon>
        <taxon>Analgoidea</taxon>
        <taxon>Pyroglyphidae</taxon>
        <taxon>Pyroglyphinae</taxon>
        <taxon>Euroglyphus</taxon>
    </lineage>
</organism>
<keyword evidence="2" id="KW-1185">Reference proteome</keyword>
<dbReference type="AlphaFoldDB" id="A0A1Y3BJY8"/>
<gene>
    <name evidence="1" type="ORF">BLA29_008911</name>
</gene>
<dbReference type="Proteomes" id="UP000194236">
    <property type="component" value="Unassembled WGS sequence"/>
</dbReference>
<comment type="caution">
    <text evidence="1">The sequence shown here is derived from an EMBL/GenBank/DDBJ whole genome shotgun (WGS) entry which is preliminary data.</text>
</comment>
<dbReference type="EMBL" id="MUJZ01014506">
    <property type="protein sequence ID" value="OTF81260.1"/>
    <property type="molecule type" value="Genomic_DNA"/>
</dbReference>
<reference evidence="1 2" key="1">
    <citation type="submission" date="2017-03" db="EMBL/GenBank/DDBJ databases">
        <title>Genome Survey of Euroglyphus maynei.</title>
        <authorList>
            <person name="Arlian L.G."/>
            <person name="Morgan M.S."/>
            <person name="Rider S.D."/>
        </authorList>
    </citation>
    <scope>NUCLEOTIDE SEQUENCE [LARGE SCALE GENOMIC DNA]</scope>
    <source>
        <strain evidence="1">Arlian Lab</strain>
        <tissue evidence="1">Whole body</tissue>
    </source>
</reference>
<accession>A0A1Y3BJY8</accession>
<protein>
    <submittedName>
        <fullName evidence="1">Uncharacterized protein</fullName>
    </submittedName>
</protein>
<name>A0A1Y3BJY8_EURMA</name>
<evidence type="ECO:0000313" key="1">
    <source>
        <dbReference type="EMBL" id="OTF81260.1"/>
    </source>
</evidence>
<sequence>INLKFSSKKIQVSYLIIRPIQADFNPLSDHYISIDNIRFAGHRGTGIGIRRDLPEKFIENTISAFNYACKNVI</sequence>